<sequence length="384" mass="42301">MKTFLRRLSTVVIAGALCSLLTGCWDYRAINTRSAVTGIGFDPVPGTPDKMRITIQVPILSQSAGSSTSSSTPGTNDAFENISTEAYSVSEALRSLQTQMNRQPDIAQLRIIVFNAKLSPQMMDTAVAQLIRVPTINRLARVVTTPDNTQEVFGVKGTDTTPMGFLDQAFNMSEQGYVVSRELWQYWRDATQVGVVPVVPIVTASSTNGGNGNRLTTAGVYVYLNNQISFTLTRKQTLYVNFLTGNVKNMALDVPVQSGEAALTNVSVNRRLRCFSQGNHVVLYDRVSISGTLAKVPSATPKPIPPTDLNWLQDEVSKYLAEQLMETIQTLQQHRADVIGFGRIYLQHHPEEEAKLKAQWGEVFQHAKPQIVVQVRISSKGELI</sequence>
<accession>A0A9X7W156</accession>
<protein>
    <submittedName>
        <fullName evidence="10">Ger(X)C family spore germination protein</fullName>
    </submittedName>
</protein>
<evidence type="ECO:0000256" key="7">
    <source>
        <dbReference type="ARBA" id="ARBA00023288"/>
    </source>
</evidence>
<dbReference type="Gene3D" id="3.30.300.210">
    <property type="entry name" value="Nutrient germinant receptor protein C, domain 3"/>
    <property type="match status" value="1"/>
</dbReference>
<proteinExistence type="inferred from homology"/>
<evidence type="ECO:0000256" key="2">
    <source>
        <dbReference type="ARBA" id="ARBA00007886"/>
    </source>
</evidence>
<dbReference type="InterPro" id="IPR008844">
    <property type="entry name" value="Spore_GerAC-like"/>
</dbReference>
<dbReference type="Proteomes" id="UP000663505">
    <property type="component" value="Chromosome"/>
</dbReference>
<dbReference type="InterPro" id="IPR057336">
    <property type="entry name" value="GerAC_N"/>
</dbReference>
<dbReference type="KEGG" id="afx:JZ786_04450"/>
<organism evidence="10 11">
    <name type="scientific">Alicyclobacillus mengziensis</name>
    <dbReference type="NCBI Taxonomy" id="2931921"/>
    <lineage>
        <taxon>Bacteria</taxon>
        <taxon>Bacillati</taxon>
        <taxon>Bacillota</taxon>
        <taxon>Bacilli</taxon>
        <taxon>Bacillales</taxon>
        <taxon>Alicyclobacillaceae</taxon>
        <taxon>Alicyclobacillus</taxon>
    </lineage>
</organism>
<keyword evidence="7" id="KW-0449">Lipoprotein</keyword>
<feature type="domain" description="Spore germination protein N-terminal" evidence="9">
    <location>
        <begin position="26"/>
        <end position="203"/>
    </location>
</feature>
<evidence type="ECO:0000259" key="9">
    <source>
        <dbReference type="Pfam" id="PF25198"/>
    </source>
</evidence>
<evidence type="ECO:0000256" key="3">
    <source>
        <dbReference type="ARBA" id="ARBA00022544"/>
    </source>
</evidence>
<keyword evidence="5" id="KW-0472">Membrane</keyword>
<comment type="subcellular location">
    <subcellularLocation>
        <location evidence="1">Membrane</location>
        <topology evidence="1">Lipid-anchor</topology>
    </subcellularLocation>
</comment>
<dbReference type="GO" id="GO:0016020">
    <property type="term" value="C:membrane"/>
    <property type="evidence" value="ECO:0007669"/>
    <property type="project" value="UniProtKB-SubCell"/>
</dbReference>
<name>A0A9X7W156_9BACL</name>
<evidence type="ECO:0000259" key="8">
    <source>
        <dbReference type="Pfam" id="PF05504"/>
    </source>
</evidence>
<dbReference type="PROSITE" id="PS51257">
    <property type="entry name" value="PROKAR_LIPOPROTEIN"/>
    <property type="match status" value="1"/>
</dbReference>
<dbReference type="PANTHER" id="PTHR35789:SF1">
    <property type="entry name" value="SPORE GERMINATION PROTEIN B3"/>
    <property type="match status" value="1"/>
</dbReference>
<gene>
    <name evidence="10" type="ORF">JZ786_04450</name>
</gene>
<dbReference type="Pfam" id="PF05504">
    <property type="entry name" value="Spore_GerAC"/>
    <property type="match status" value="1"/>
</dbReference>
<dbReference type="RefSeq" id="WP_206657588.1">
    <property type="nucleotide sequence ID" value="NZ_CP071182.1"/>
</dbReference>
<keyword evidence="4" id="KW-0732">Signal</keyword>
<keyword evidence="3" id="KW-0309">Germination</keyword>
<dbReference type="AlphaFoldDB" id="A0A9X7W156"/>
<keyword evidence="11" id="KW-1185">Reference proteome</keyword>
<reference evidence="10 11" key="1">
    <citation type="submission" date="2021-02" db="EMBL/GenBank/DDBJ databases">
        <title>Alicyclobacillus curvatus sp. nov. and Alicyclobacillus mengziensis sp. nov., two acidophilic bacteria isolated from acid mine drainage.</title>
        <authorList>
            <person name="Huang Y."/>
        </authorList>
    </citation>
    <scope>NUCLEOTIDE SEQUENCE [LARGE SCALE GENOMIC DNA]</scope>
    <source>
        <strain evidence="10 11">S30H14</strain>
    </source>
</reference>
<dbReference type="EMBL" id="CP071182">
    <property type="protein sequence ID" value="QSO48252.1"/>
    <property type="molecule type" value="Genomic_DNA"/>
</dbReference>
<evidence type="ECO:0000256" key="6">
    <source>
        <dbReference type="ARBA" id="ARBA00023139"/>
    </source>
</evidence>
<evidence type="ECO:0000256" key="1">
    <source>
        <dbReference type="ARBA" id="ARBA00004635"/>
    </source>
</evidence>
<comment type="similarity">
    <text evidence="2">Belongs to the GerABKC lipoprotein family.</text>
</comment>
<dbReference type="Pfam" id="PF25198">
    <property type="entry name" value="Spore_GerAC_N"/>
    <property type="match status" value="1"/>
</dbReference>
<dbReference type="PANTHER" id="PTHR35789">
    <property type="entry name" value="SPORE GERMINATION PROTEIN B3"/>
    <property type="match status" value="1"/>
</dbReference>
<evidence type="ECO:0000313" key="10">
    <source>
        <dbReference type="EMBL" id="QSO48252.1"/>
    </source>
</evidence>
<dbReference type="NCBIfam" id="TIGR02887">
    <property type="entry name" value="spore_ger_x_C"/>
    <property type="match status" value="1"/>
</dbReference>
<keyword evidence="6" id="KW-0564">Palmitate</keyword>
<evidence type="ECO:0000256" key="4">
    <source>
        <dbReference type="ARBA" id="ARBA00022729"/>
    </source>
</evidence>
<evidence type="ECO:0000256" key="5">
    <source>
        <dbReference type="ARBA" id="ARBA00023136"/>
    </source>
</evidence>
<dbReference type="GO" id="GO:0009847">
    <property type="term" value="P:spore germination"/>
    <property type="evidence" value="ECO:0007669"/>
    <property type="project" value="InterPro"/>
</dbReference>
<evidence type="ECO:0000313" key="11">
    <source>
        <dbReference type="Proteomes" id="UP000663505"/>
    </source>
</evidence>
<dbReference type="InterPro" id="IPR046953">
    <property type="entry name" value="Spore_GerAC-like_C"/>
</dbReference>
<dbReference type="InterPro" id="IPR038501">
    <property type="entry name" value="Spore_GerAC_C_sf"/>
</dbReference>
<feature type="domain" description="Spore germination GerAC-like C-terminal" evidence="8">
    <location>
        <begin position="225"/>
        <end position="381"/>
    </location>
</feature>